<dbReference type="InterPro" id="IPR018698">
    <property type="entry name" value="VWA-like_dom"/>
</dbReference>
<protein>
    <submittedName>
        <fullName evidence="4">VWA-like domain-containing protein</fullName>
    </submittedName>
</protein>
<evidence type="ECO:0000256" key="1">
    <source>
        <dbReference type="SAM" id="MobiDB-lite"/>
    </source>
</evidence>
<dbReference type="Proteomes" id="UP001500620">
    <property type="component" value="Unassembled WGS sequence"/>
</dbReference>
<dbReference type="EMBL" id="BAABAT010000011">
    <property type="protein sequence ID" value="GAA4251324.1"/>
    <property type="molecule type" value="Genomic_DNA"/>
</dbReference>
<proteinExistence type="predicted"/>
<evidence type="ECO:0000313" key="4">
    <source>
        <dbReference type="EMBL" id="GAA4251324.1"/>
    </source>
</evidence>
<accession>A0ABP8DAJ1</accession>
<gene>
    <name evidence="4" type="ORF">GCM10022255_043490</name>
</gene>
<evidence type="ECO:0000259" key="2">
    <source>
        <dbReference type="Pfam" id="PF09967"/>
    </source>
</evidence>
<sequence>MPTPDSASPPGADRSAGAGLSPPGDAAVRTAARPDAVTAARVDSPQPSTGSPPHAASAPVVDGLPADGAPPEAGRADADPGADAGPGAGAGADPGADADAVVRLPAAGSVLDRTRLLAARYQAAKVRPYLASALYALSVVPSWHLATMGVDRHWRLYVNPDFVAAHPVDELAGVWIHEVAHLLRDHHGRADRLTHADRGDHRRVNIAQDCEINDDLIEDGLALPADRVEPATFGLPSGRLFEQYLPDIPPSLVVHVQCGSGAHGGLVAGELAGDGAPAVRPVEADAIRRQTADAIRAHARSRGDVPSGWKRWADQIAEPVVDWRRLLTGALRQAVAWASGAVDYTYARPGRRSAALPRVVLPSMQRPLPRVAIVIDTSGSMGPDDLGAALAEVTGVLRAVGIRGNRVTVLACDADVHAVTRVTTADQVQLAGGGGTDMRVGINRARAVPDPPNIIVVLTDGETPWPDEPTGCRLIAGLVGERPPAPPSWIEAIHITDTPTRPTPSR</sequence>
<feature type="compositionally biased region" description="Low complexity" evidence="1">
    <location>
        <begin position="65"/>
        <end position="83"/>
    </location>
</feature>
<evidence type="ECO:0000313" key="5">
    <source>
        <dbReference type="Proteomes" id="UP001500620"/>
    </source>
</evidence>
<dbReference type="PANTHER" id="PTHR38730:SF1">
    <property type="entry name" value="SLL7028 PROTEIN"/>
    <property type="match status" value="1"/>
</dbReference>
<dbReference type="Pfam" id="PF09967">
    <property type="entry name" value="DUF2201"/>
    <property type="match status" value="1"/>
</dbReference>
<comment type="caution">
    <text evidence="4">The sequence shown here is derived from an EMBL/GenBank/DDBJ whole genome shotgun (WGS) entry which is preliminary data.</text>
</comment>
<organism evidence="4 5">
    <name type="scientific">Dactylosporangium darangshiense</name>
    <dbReference type="NCBI Taxonomy" id="579108"/>
    <lineage>
        <taxon>Bacteria</taxon>
        <taxon>Bacillati</taxon>
        <taxon>Actinomycetota</taxon>
        <taxon>Actinomycetes</taxon>
        <taxon>Micromonosporales</taxon>
        <taxon>Micromonosporaceae</taxon>
        <taxon>Dactylosporangium</taxon>
    </lineage>
</organism>
<dbReference type="InterPro" id="IPR036465">
    <property type="entry name" value="vWFA_dom_sf"/>
</dbReference>
<name>A0ABP8DAJ1_9ACTN</name>
<dbReference type="Gene3D" id="3.40.50.410">
    <property type="entry name" value="von Willebrand factor, type A domain"/>
    <property type="match status" value="1"/>
</dbReference>
<feature type="domain" description="VWA-like" evidence="2">
    <location>
        <begin position="371"/>
        <end position="495"/>
    </location>
</feature>
<dbReference type="Pfam" id="PF13203">
    <property type="entry name" value="DUF2201_N"/>
    <property type="match status" value="1"/>
</dbReference>
<reference evidence="5" key="1">
    <citation type="journal article" date="2019" name="Int. J. Syst. Evol. Microbiol.">
        <title>The Global Catalogue of Microorganisms (GCM) 10K type strain sequencing project: providing services to taxonomists for standard genome sequencing and annotation.</title>
        <authorList>
            <consortium name="The Broad Institute Genomics Platform"/>
            <consortium name="The Broad Institute Genome Sequencing Center for Infectious Disease"/>
            <person name="Wu L."/>
            <person name="Ma J."/>
        </authorList>
    </citation>
    <scope>NUCLEOTIDE SEQUENCE [LARGE SCALE GENOMIC DNA]</scope>
    <source>
        <strain evidence="5">JCM 17441</strain>
    </source>
</reference>
<feature type="region of interest" description="Disordered" evidence="1">
    <location>
        <begin position="1"/>
        <end position="96"/>
    </location>
</feature>
<dbReference type="CDD" id="cd00198">
    <property type="entry name" value="vWFA"/>
    <property type="match status" value="1"/>
</dbReference>
<dbReference type="SUPFAM" id="SSF53300">
    <property type="entry name" value="vWA-like"/>
    <property type="match status" value="1"/>
</dbReference>
<evidence type="ECO:0000259" key="3">
    <source>
        <dbReference type="Pfam" id="PF13203"/>
    </source>
</evidence>
<dbReference type="PANTHER" id="PTHR38730">
    <property type="entry name" value="SLL7028 PROTEIN"/>
    <property type="match status" value="1"/>
</dbReference>
<feature type="domain" description="Putative metallopeptidase" evidence="3">
    <location>
        <begin position="114"/>
        <end position="365"/>
    </location>
</feature>
<dbReference type="InterPro" id="IPR025154">
    <property type="entry name" value="Put_metallopeptidase_dom"/>
</dbReference>
<keyword evidence="5" id="KW-1185">Reference proteome</keyword>